<keyword evidence="1" id="KW-0812">Transmembrane</keyword>
<proteinExistence type="predicted"/>
<reference evidence="2" key="2">
    <citation type="submission" date="2020-05" db="UniProtKB">
        <authorList>
            <consortium name="EnsemblMetazoa"/>
        </authorList>
    </citation>
    <scope>IDENTIFICATION</scope>
    <source>
        <strain evidence="2">IAEA</strain>
    </source>
</reference>
<feature type="transmembrane region" description="Helical" evidence="1">
    <location>
        <begin position="91"/>
        <end position="114"/>
    </location>
</feature>
<keyword evidence="1" id="KW-1133">Transmembrane helix</keyword>
<name>A0A1B0AW42_9MUSC</name>
<dbReference type="VEuPathDB" id="VectorBase:GPPI010640"/>
<evidence type="ECO:0000256" key="1">
    <source>
        <dbReference type="SAM" id="Phobius"/>
    </source>
</evidence>
<protein>
    <submittedName>
        <fullName evidence="2">Uncharacterized protein</fullName>
    </submittedName>
</protein>
<keyword evidence="1" id="KW-0472">Membrane</keyword>
<dbReference type="EnsemblMetazoa" id="GPPI010640-RA">
    <property type="protein sequence ID" value="GPPI010640-PA"/>
    <property type="gene ID" value="GPPI010640"/>
</dbReference>
<feature type="transmembrane region" description="Helical" evidence="1">
    <location>
        <begin position="58"/>
        <end position="79"/>
    </location>
</feature>
<feature type="transmembrane region" description="Helical" evidence="1">
    <location>
        <begin position="16"/>
        <end position="38"/>
    </location>
</feature>
<dbReference type="AlphaFoldDB" id="A0A1B0AW42"/>
<accession>A0A1B0AW42</accession>
<dbReference type="Proteomes" id="UP000092460">
    <property type="component" value="Unassembled WGS sequence"/>
</dbReference>
<sequence length="133" mass="15704">MCTRIAVIESARMKEIFFFFSRFSSLLASALVPHLPALPPMLFEGMQRESFPFYETTYAYMRIDVCFTLRFLFRTYWFIVSEEKEFRNRKYFVIASCAFAPLSLALCSIMAYALPEFDRHAWLNEAFAQHCDL</sequence>
<organism evidence="2 3">
    <name type="scientific">Glossina palpalis gambiensis</name>
    <dbReference type="NCBI Taxonomy" id="67801"/>
    <lineage>
        <taxon>Eukaryota</taxon>
        <taxon>Metazoa</taxon>
        <taxon>Ecdysozoa</taxon>
        <taxon>Arthropoda</taxon>
        <taxon>Hexapoda</taxon>
        <taxon>Insecta</taxon>
        <taxon>Pterygota</taxon>
        <taxon>Neoptera</taxon>
        <taxon>Endopterygota</taxon>
        <taxon>Diptera</taxon>
        <taxon>Brachycera</taxon>
        <taxon>Muscomorpha</taxon>
        <taxon>Hippoboscoidea</taxon>
        <taxon>Glossinidae</taxon>
        <taxon>Glossina</taxon>
    </lineage>
</organism>
<keyword evidence="3" id="KW-1185">Reference proteome</keyword>
<reference evidence="3" key="1">
    <citation type="submission" date="2015-01" db="EMBL/GenBank/DDBJ databases">
        <authorList>
            <person name="Aksoy S."/>
            <person name="Warren W."/>
            <person name="Wilson R.K."/>
        </authorList>
    </citation>
    <scope>NUCLEOTIDE SEQUENCE [LARGE SCALE GENOMIC DNA]</scope>
    <source>
        <strain evidence="3">IAEA</strain>
    </source>
</reference>
<evidence type="ECO:0000313" key="2">
    <source>
        <dbReference type="EnsemblMetazoa" id="GPPI010640-PA"/>
    </source>
</evidence>
<dbReference type="EMBL" id="JXJN01004473">
    <property type="status" value="NOT_ANNOTATED_CDS"/>
    <property type="molecule type" value="Genomic_DNA"/>
</dbReference>
<evidence type="ECO:0000313" key="3">
    <source>
        <dbReference type="Proteomes" id="UP000092460"/>
    </source>
</evidence>